<dbReference type="Gene3D" id="1.20.1560.10">
    <property type="entry name" value="ABC transporter type 1, transmembrane domain"/>
    <property type="match status" value="1"/>
</dbReference>
<dbReference type="InterPro" id="IPR003439">
    <property type="entry name" value="ABC_transporter-like_ATP-bd"/>
</dbReference>
<protein>
    <submittedName>
        <fullName evidence="10">ABC transporter ATP-binding protein</fullName>
    </submittedName>
</protein>
<dbReference type="GO" id="GO:0005524">
    <property type="term" value="F:ATP binding"/>
    <property type="evidence" value="ECO:0007669"/>
    <property type="project" value="UniProtKB-KW"/>
</dbReference>
<dbReference type="InterPro" id="IPR039421">
    <property type="entry name" value="Type_1_exporter"/>
</dbReference>
<dbReference type="Pfam" id="PF00005">
    <property type="entry name" value="ABC_tran"/>
    <property type="match status" value="1"/>
</dbReference>
<dbReference type="PANTHER" id="PTHR43394:SF1">
    <property type="entry name" value="ATP-BINDING CASSETTE SUB-FAMILY B MEMBER 10, MITOCHONDRIAL"/>
    <property type="match status" value="1"/>
</dbReference>
<sequence length="629" mass="70865">MKTEKGYNQKKHNKGLNRRAFLLLFKKAPLFFISVFGEKVFTSLLPFIGIFFSARIINELVLIYSGKGDLSKIKSLVLLSLILTAVCMLVSSLFKRWANYEGWSVDYKLQDIYVQKFLSMDFQDVESAKTNEIYTRIWQNTNYGGWGLEKILWIYPKCSTHITSVITSLALSVSLFSFKVQSSELAFLNNPLFIFVILFSIILLIIIPAKLQTMSDSYWAVVSEGATEGNRVISFFFRLFNEKNRAMDVRMYGQQKEGNIIRASSNIFMPGGRVSQYAKKEMGFFAFLSAFISTSLLIIIYGFVGLKALGGAFPAGNLMQYAASITALSSALTEIFTVAGEAKNNREFLKDVFDFLDIKNGMCMNNAPVNYQSVDKPLLDKPLIEFKNVSFAYPDSEKTVLKNLNLTLRQGERLAVVGKNGSGKTTFVKLLCRLYDPVEGEILFNGKNIKEYDYKEYLNLFSVVFQDFKLLALPLAQNISGGEAYDKLKVLEVLKNTGLDLSKFKNAEETYLYKNFDDEGVNISGGEGQKIAIARALYKDAPLIILDEPTAALDPIAEAEIYSKFDGLVKNKTSLYISHRLSSCKFCSHILVFDAGLIVQEGSHEELLAKDGLYSKLWNAQAQYYQNHP</sequence>
<keyword evidence="2 7" id="KW-0812">Transmembrane</keyword>
<evidence type="ECO:0000259" key="8">
    <source>
        <dbReference type="PROSITE" id="PS50893"/>
    </source>
</evidence>
<dbReference type="GO" id="GO:0015421">
    <property type="term" value="F:ABC-type oligopeptide transporter activity"/>
    <property type="evidence" value="ECO:0007669"/>
    <property type="project" value="TreeGrafter"/>
</dbReference>
<keyword evidence="3" id="KW-0547">Nucleotide-binding</keyword>
<dbReference type="PROSITE" id="PS50929">
    <property type="entry name" value="ABC_TM1F"/>
    <property type="match status" value="1"/>
</dbReference>
<evidence type="ECO:0000313" key="11">
    <source>
        <dbReference type="Proteomes" id="UP001056981"/>
    </source>
</evidence>
<dbReference type="Gene3D" id="3.40.50.300">
    <property type="entry name" value="P-loop containing nucleotide triphosphate hydrolases"/>
    <property type="match status" value="1"/>
</dbReference>
<dbReference type="Proteomes" id="UP001056981">
    <property type="component" value="Chromosome"/>
</dbReference>
<dbReference type="PROSITE" id="PS50893">
    <property type="entry name" value="ABC_TRANSPORTER_2"/>
    <property type="match status" value="1"/>
</dbReference>
<dbReference type="GO" id="GO:0005886">
    <property type="term" value="C:plasma membrane"/>
    <property type="evidence" value="ECO:0007669"/>
    <property type="project" value="UniProtKB-SubCell"/>
</dbReference>
<dbReference type="SMART" id="SM00382">
    <property type="entry name" value="AAA"/>
    <property type="match status" value="1"/>
</dbReference>
<feature type="transmembrane region" description="Helical" evidence="7">
    <location>
        <begin position="76"/>
        <end position="94"/>
    </location>
</feature>
<dbReference type="RefSeq" id="WP_253716592.1">
    <property type="nucleotide sequence ID" value="NZ_CP051522.1"/>
</dbReference>
<accession>A0A9Q9BB95</accession>
<dbReference type="InterPro" id="IPR011527">
    <property type="entry name" value="ABC1_TM_dom"/>
</dbReference>
<keyword evidence="4 10" id="KW-0067">ATP-binding</keyword>
<feature type="domain" description="ABC transmembrane type-1" evidence="9">
    <location>
        <begin position="40"/>
        <end position="344"/>
    </location>
</feature>
<evidence type="ECO:0000256" key="4">
    <source>
        <dbReference type="ARBA" id="ARBA00022840"/>
    </source>
</evidence>
<organism evidence="10 11">
    <name type="scientific">Treponema denticola</name>
    <dbReference type="NCBI Taxonomy" id="158"/>
    <lineage>
        <taxon>Bacteria</taxon>
        <taxon>Pseudomonadati</taxon>
        <taxon>Spirochaetota</taxon>
        <taxon>Spirochaetia</taxon>
        <taxon>Spirochaetales</taxon>
        <taxon>Treponemataceae</taxon>
        <taxon>Treponema</taxon>
    </lineage>
</organism>
<evidence type="ECO:0000256" key="6">
    <source>
        <dbReference type="ARBA" id="ARBA00023136"/>
    </source>
</evidence>
<keyword evidence="5 7" id="KW-1133">Transmembrane helix</keyword>
<keyword evidence="6 7" id="KW-0472">Membrane</keyword>
<feature type="transmembrane region" description="Helical" evidence="7">
    <location>
        <begin position="192"/>
        <end position="211"/>
    </location>
</feature>
<dbReference type="InterPro" id="IPR036640">
    <property type="entry name" value="ABC1_TM_sf"/>
</dbReference>
<dbReference type="SUPFAM" id="SSF52540">
    <property type="entry name" value="P-loop containing nucleoside triphosphate hydrolases"/>
    <property type="match status" value="1"/>
</dbReference>
<evidence type="ECO:0000256" key="3">
    <source>
        <dbReference type="ARBA" id="ARBA00022741"/>
    </source>
</evidence>
<evidence type="ECO:0000256" key="2">
    <source>
        <dbReference type="ARBA" id="ARBA00022692"/>
    </source>
</evidence>
<dbReference type="CDD" id="cd03228">
    <property type="entry name" value="ABCC_MRP_Like"/>
    <property type="match status" value="1"/>
</dbReference>
<feature type="transmembrane region" description="Helical" evidence="7">
    <location>
        <begin position="43"/>
        <end position="64"/>
    </location>
</feature>
<dbReference type="GO" id="GO:0016887">
    <property type="term" value="F:ATP hydrolysis activity"/>
    <property type="evidence" value="ECO:0007669"/>
    <property type="project" value="InterPro"/>
</dbReference>
<comment type="subcellular location">
    <subcellularLocation>
        <location evidence="1">Cell membrane</location>
        <topology evidence="1">Multi-pass membrane protein</topology>
    </subcellularLocation>
</comment>
<name>A0A9Q9BB95_TREDN</name>
<dbReference type="InterPro" id="IPR027417">
    <property type="entry name" value="P-loop_NTPase"/>
</dbReference>
<dbReference type="PANTHER" id="PTHR43394">
    <property type="entry name" value="ATP-DEPENDENT PERMEASE MDL1, MITOCHONDRIAL"/>
    <property type="match status" value="1"/>
</dbReference>
<evidence type="ECO:0000313" key="10">
    <source>
        <dbReference type="EMBL" id="UTC99573.1"/>
    </source>
</evidence>
<feature type="transmembrane region" description="Helical" evidence="7">
    <location>
        <begin position="20"/>
        <end position="37"/>
    </location>
</feature>
<dbReference type="AlphaFoldDB" id="A0A9Q9BB95"/>
<dbReference type="EMBL" id="CP051635">
    <property type="protein sequence ID" value="UTC99573.1"/>
    <property type="molecule type" value="Genomic_DNA"/>
</dbReference>
<evidence type="ECO:0000256" key="1">
    <source>
        <dbReference type="ARBA" id="ARBA00004651"/>
    </source>
</evidence>
<feature type="domain" description="ABC transporter" evidence="8">
    <location>
        <begin position="384"/>
        <end position="620"/>
    </location>
</feature>
<proteinExistence type="predicted"/>
<dbReference type="InterPro" id="IPR003593">
    <property type="entry name" value="AAA+_ATPase"/>
</dbReference>
<feature type="transmembrane region" description="Helical" evidence="7">
    <location>
        <begin position="283"/>
        <end position="306"/>
    </location>
</feature>
<evidence type="ECO:0000259" key="9">
    <source>
        <dbReference type="PROSITE" id="PS50929"/>
    </source>
</evidence>
<reference evidence="10" key="1">
    <citation type="submission" date="2020-04" db="EMBL/GenBank/DDBJ databases">
        <title>Comparative genomics of oral phylogroup-2 Treponema strains.</title>
        <authorList>
            <person name="Zeng H."/>
            <person name="Chan Y.K."/>
            <person name="Watt R.M."/>
        </authorList>
    </citation>
    <scope>NUCLEOTIDE SEQUENCE</scope>
    <source>
        <strain evidence="10">OMZ 905</strain>
    </source>
</reference>
<dbReference type="SUPFAM" id="SSF90123">
    <property type="entry name" value="ABC transporter transmembrane region"/>
    <property type="match status" value="1"/>
</dbReference>
<evidence type="ECO:0000256" key="5">
    <source>
        <dbReference type="ARBA" id="ARBA00022989"/>
    </source>
</evidence>
<evidence type="ECO:0000256" key="7">
    <source>
        <dbReference type="SAM" id="Phobius"/>
    </source>
</evidence>
<gene>
    <name evidence="10" type="ORF">E4N86_02170</name>
</gene>